<feature type="domain" description="AMP-dependent synthetase/ligase" evidence="5">
    <location>
        <begin position="52"/>
        <end position="459"/>
    </location>
</feature>
<comment type="caution">
    <text evidence="6">The sequence shown here is derived from an EMBL/GenBank/DDBJ whole genome shotgun (WGS) entry which is preliminary data.</text>
</comment>
<organism evidence="6 7">
    <name type="scientific">Dimorphilus gyrociliatus</name>
    <dbReference type="NCBI Taxonomy" id="2664684"/>
    <lineage>
        <taxon>Eukaryota</taxon>
        <taxon>Metazoa</taxon>
        <taxon>Spiralia</taxon>
        <taxon>Lophotrochozoa</taxon>
        <taxon>Annelida</taxon>
        <taxon>Polychaeta</taxon>
        <taxon>Polychaeta incertae sedis</taxon>
        <taxon>Dinophilidae</taxon>
        <taxon>Dimorphilus</taxon>
    </lineage>
</organism>
<dbReference type="SUPFAM" id="SSF56801">
    <property type="entry name" value="Acetyl-CoA synthetase-like"/>
    <property type="match status" value="1"/>
</dbReference>
<feature type="coiled-coil region" evidence="4">
    <location>
        <begin position="621"/>
        <end position="648"/>
    </location>
</feature>
<dbReference type="OrthoDB" id="1700726at2759"/>
<dbReference type="PANTHER" id="PTHR43272:SF107">
    <property type="entry name" value="LONG-CHAIN-FATTY-ACID--COA LIGASE 5"/>
    <property type="match status" value="1"/>
</dbReference>
<dbReference type="PANTHER" id="PTHR43272">
    <property type="entry name" value="LONG-CHAIN-FATTY-ACID--COA LIGASE"/>
    <property type="match status" value="1"/>
</dbReference>
<evidence type="ECO:0000313" key="7">
    <source>
        <dbReference type="Proteomes" id="UP000549394"/>
    </source>
</evidence>
<evidence type="ECO:0000256" key="2">
    <source>
        <dbReference type="ARBA" id="ARBA00022832"/>
    </source>
</evidence>
<dbReference type="GO" id="GO:0005783">
    <property type="term" value="C:endoplasmic reticulum"/>
    <property type="evidence" value="ECO:0007669"/>
    <property type="project" value="TreeGrafter"/>
</dbReference>
<evidence type="ECO:0000256" key="1">
    <source>
        <dbReference type="ARBA" id="ARBA00022598"/>
    </source>
</evidence>
<dbReference type="PROSITE" id="PS00455">
    <property type="entry name" value="AMP_BINDING"/>
    <property type="match status" value="1"/>
</dbReference>
<dbReference type="InterPro" id="IPR042099">
    <property type="entry name" value="ANL_N_sf"/>
</dbReference>
<dbReference type="InterPro" id="IPR000873">
    <property type="entry name" value="AMP-dep_synth/lig_dom"/>
</dbReference>
<dbReference type="EMBL" id="CAJFCJ010000003">
    <property type="protein sequence ID" value="CAD5112926.1"/>
    <property type="molecule type" value="Genomic_DNA"/>
</dbReference>
<sequence length="657" mass="73890">MGDEIHYAKGWEGRFRELFFDDVTTVYEGFLRGLSIQDGNKRCLGVPKNKCYTWFTYRQVHQKAQHVGSYFSSKLPESNDENLKFVGLFSANCLEWDLTDLACSMFSLTSVPIYHTSASESTSFIINQTELSILVVDTIERVQFILDSINNTPSLKEIIVCETNNDKVNELNEKYDGKIKVTAFESLLNHELIDVTPPEPDNVFSIVYTSGTTGYPKGVIVTHKNMIATGAGLMAHSLETINEPVMDEDDIVLSFLPSAHAYERLCHVFVFMYGASIGYSRNDPKLLLEDLQCLKPTFVPMVPRLLNRIYDKINSAVGASFVLKRKLFEAGLNKKLTLLQNGIVNRDTWADKLVFRKICNMLGGRVKRMTTGSAPVSADVLKFTMSVFGCLLGEGYGQTECSCVATFTDDATKAIGGHVGKPLSTCAIKLFDVPEMEYFAKNNQGEVCIKGPIVTQGYYKNPETTAATYDSDGWLHTGDIGQWTEEGNLKIIDRCKHIFKLAQGEYVAPEYLETIYTRSPYVAQCFVEGDSMKTCTVAIVVPDEETVMPWAKKNKLNGTFQEVCENEKLREVILADMRREGKKENAKSYEQIKAIKLITELFSVENNILTPTFKLKRAMARKIFKNDVDTLYEELDAIEKKAQEELNSNTNGVKDKN</sequence>
<reference evidence="6 7" key="1">
    <citation type="submission" date="2020-08" db="EMBL/GenBank/DDBJ databases">
        <authorList>
            <person name="Hejnol A."/>
        </authorList>
    </citation>
    <scope>NUCLEOTIDE SEQUENCE [LARGE SCALE GENOMIC DNA]</scope>
</reference>
<accession>A0A7I8V9B5</accession>
<dbReference type="AlphaFoldDB" id="A0A7I8V9B5"/>
<dbReference type="EC" id="6.2.1.3" evidence="3"/>
<dbReference type="InterPro" id="IPR020845">
    <property type="entry name" value="AMP-binding_CS"/>
</dbReference>
<keyword evidence="7" id="KW-1185">Reference proteome</keyword>
<proteinExistence type="predicted"/>
<name>A0A7I8V9B5_9ANNE</name>
<dbReference type="GO" id="GO:0004467">
    <property type="term" value="F:long-chain fatty acid-CoA ligase activity"/>
    <property type="evidence" value="ECO:0007669"/>
    <property type="project" value="UniProtKB-EC"/>
</dbReference>
<dbReference type="Proteomes" id="UP000549394">
    <property type="component" value="Unassembled WGS sequence"/>
</dbReference>
<dbReference type="Gene3D" id="3.40.50.12780">
    <property type="entry name" value="N-terminal domain of ligase-like"/>
    <property type="match status" value="1"/>
</dbReference>
<keyword evidence="4" id="KW-0175">Coiled coil</keyword>
<protein>
    <recommendedName>
        <fullName evidence="3">long-chain-fatty-acid--CoA ligase</fullName>
        <ecNumber evidence="3">6.2.1.3</ecNumber>
    </recommendedName>
</protein>
<evidence type="ECO:0000313" key="6">
    <source>
        <dbReference type="EMBL" id="CAD5112926.1"/>
    </source>
</evidence>
<dbReference type="Pfam" id="PF00501">
    <property type="entry name" value="AMP-binding"/>
    <property type="match status" value="1"/>
</dbReference>
<gene>
    <name evidence="6" type="ORF">DGYR_LOCUS1985</name>
</gene>
<dbReference type="GO" id="GO:0016020">
    <property type="term" value="C:membrane"/>
    <property type="evidence" value="ECO:0007669"/>
    <property type="project" value="TreeGrafter"/>
</dbReference>
<evidence type="ECO:0000259" key="5">
    <source>
        <dbReference type="Pfam" id="PF00501"/>
    </source>
</evidence>
<keyword evidence="1" id="KW-0436">Ligase</keyword>
<evidence type="ECO:0000256" key="4">
    <source>
        <dbReference type="SAM" id="Coils"/>
    </source>
</evidence>
<keyword evidence="2" id="KW-0443">Lipid metabolism</keyword>
<evidence type="ECO:0000256" key="3">
    <source>
        <dbReference type="ARBA" id="ARBA00026121"/>
    </source>
</evidence>
<keyword evidence="2" id="KW-0276">Fatty acid metabolism</keyword>